<gene>
    <name evidence="1" type="ORF">LX87_05626</name>
</gene>
<sequence length="192" mass="22539">MKIRTNRNWSLKAVSITKTVNIYQDVTCYKDDFQNLHYLNQCRKAVQDTVFNLAGVFFIKNTRNFPNHAGADEQDWDYIAKQNTLIYFAVSDQRHAIRNIDIKRSLDLGSFFRTYSIKQVRDSTNSKMVLVEGSYNSLDLGELKSFYEWCKTQSYHQKTATCTYRLQSSNNVKQTVTITYHKQGEFFYLDIS</sequence>
<dbReference type="EMBL" id="QLMC01000019">
    <property type="protein sequence ID" value="RAJ89892.1"/>
    <property type="molecule type" value="Genomic_DNA"/>
</dbReference>
<evidence type="ECO:0000313" key="2">
    <source>
        <dbReference type="Proteomes" id="UP000248790"/>
    </source>
</evidence>
<accession>A0A327WGI7</accession>
<dbReference type="OrthoDB" id="9849691at2"/>
<dbReference type="Proteomes" id="UP000248790">
    <property type="component" value="Unassembled WGS sequence"/>
</dbReference>
<keyword evidence="2" id="KW-1185">Reference proteome</keyword>
<reference evidence="1 2" key="1">
    <citation type="submission" date="2018-06" db="EMBL/GenBank/DDBJ databases">
        <title>Genomic Encyclopedia of Archaeal and Bacterial Type Strains, Phase II (KMG-II): from individual species to whole genera.</title>
        <authorList>
            <person name="Goeker M."/>
        </authorList>
    </citation>
    <scope>NUCLEOTIDE SEQUENCE [LARGE SCALE GENOMIC DNA]</scope>
    <source>
        <strain evidence="1 2">DSM 21851</strain>
    </source>
</reference>
<organism evidence="1 2">
    <name type="scientific">Larkinella arboricola</name>
    <dbReference type="NCBI Taxonomy" id="643671"/>
    <lineage>
        <taxon>Bacteria</taxon>
        <taxon>Pseudomonadati</taxon>
        <taxon>Bacteroidota</taxon>
        <taxon>Cytophagia</taxon>
        <taxon>Cytophagales</taxon>
        <taxon>Spirosomataceae</taxon>
        <taxon>Larkinella</taxon>
    </lineage>
</organism>
<dbReference type="RefSeq" id="WP_111631611.1">
    <property type="nucleotide sequence ID" value="NZ_QLMC01000019.1"/>
</dbReference>
<evidence type="ECO:0000313" key="1">
    <source>
        <dbReference type="EMBL" id="RAJ89892.1"/>
    </source>
</evidence>
<name>A0A327WGI7_LARAB</name>
<dbReference type="AlphaFoldDB" id="A0A327WGI7"/>
<proteinExistence type="predicted"/>
<comment type="caution">
    <text evidence="1">The sequence shown here is derived from an EMBL/GenBank/DDBJ whole genome shotgun (WGS) entry which is preliminary data.</text>
</comment>
<protein>
    <submittedName>
        <fullName evidence="1">Uncharacterized protein</fullName>
    </submittedName>
</protein>